<name>A0A653EUW5_9MYCO</name>
<proteinExistence type="predicted"/>
<sequence>MSSRLCAEAPSFCEVTSQTAANYVLNGVRVR</sequence>
<accession>A0A653EUW5</accession>
<dbReference type="AlphaFoldDB" id="A0A653EUW5"/>
<gene>
    <name evidence="1" type="ORF">BIN_B_03919</name>
</gene>
<reference evidence="1" key="1">
    <citation type="submission" date="2019-05" db="EMBL/GenBank/DDBJ databases">
        <authorList>
            <person name="Naeem R."/>
            <person name="Antony C."/>
            <person name="Guan Q."/>
        </authorList>
    </citation>
    <scope>NUCLEOTIDE SEQUENCE</scope>
    <source>
        <strain evidence="1">2</strain>
    </source>
</reference>
<evidence type="ECO:0000313" key="1">
    <source>
        <dbReference type="EMBL" id="VTP01129.1"/>
    </source>
</evidence>
<organism evidence="1">
    <name type="scientific">Mycobacterium riyadhense</name>
    <dbReference type="NCBI Taxonomy" id="486698"/>
    <lineage>
        <taxon>Bacteria</taxon>
        <taxon>Bacillati</taxon>
        <taxon>Actinomycetota</taxon>
        <taxon>Actinomycetes</taxon>
        <taxon>Mycobacteriales</taxon>
        <taxon>Mycobacteriaceae</taxon>
        <taxon>Mycobacterium</taxon>
    </lineage>
</organism>
<protein>
    <submittedName>
        <fullName evidence="1">Uncharacterized protein</fullName>
    </submittedName>
</protein>
<dbReference type="EMBL" id="LR589112">
    <property type="protein sequence ID" value="VTP01129.1"/>
    <property type="molecule type" value="Genomic_DNA"/>
</dbReference>